<dbReference type="InterPro" id="IPR002307">
    <property type="entry name" value="Tyr-tRNA-ligase"/>
</dbReference>
<dbReference type="GO" id="GO:0005829">
    <property type="term" value="C:cytosol"/>
    <property type="evidence" value="ECO:0007669"/>
    <property type="project" value="TreeGrafter"/>
</dbReference>
<keyword evidence="2 11" id="KW-0963">Cytoplasm</keyword>
<evidence type="ECO:0000313" key="15">
    <source>
        <dbReference type="Proteomes" id="UP000010433"/>
    </source>
</evidence>
<dbReference type="GO" id="GO:0003723">
    <property type="term" value="F:RNA binding"/>
    <property type="evidence" value="ECO:0007669"/>
    <property type="project" value="UniProtKB-KW"/>
</dbReference>
<dbReference type="EMBL" id="AMEP01000085">
    <property type="protein sequence ID" value="EKY00543.1"/>
    <property type="molecule type" value="Genomic_DNA"/>
</dbReference>
<evidence type="ECO:0000256" key="9">
    <source>
        <dbReference type="ARBA" id="ARBA00048248"/>
    </source>
</evidence>
<comment type="subcellular location">
    <subcellularLocation>
        <location evidence="1 11">Cytoplasm</location>
    </subcellularLocation>
</comment>
<dbReference type="FunFam" id="1.10.240.10:FF:000001">
    <property type="entry name" value="Tyrosine--tRNA ligase"/>
    <property type="match status" value="1"/>
</dbReference>
<dbReference type="InterPro" id="IPR054608">
    <property type="entry name" value="SYY-like_C"/>
</dbReference>
<dbReference type="InterPro" id="IPR014729">
    <property type="entry name" value="Rossmann-like_a/b/a_fold"/>
</dbReference>
<sequence length="433" mass="49323">MIKNFVEELKWRGMLAQIMPGTEELLQKEMVTAYLGTDPTADSLHIGHLCGIMMLRHLQHCGHKPIILVGGATGMIGDPSGKSQERNLLDSTTLYHNQECIKAQVAKFLDFESKAENAAEMVNNYDWMKDFSFLDFARTVGKHITVNYMMAKDSVQKRLNGEARDGLSFTEFTYQLLQGYDFLHLYKSKGCQLQLGGNDQWGNMTTGTELIRRTLGNESEAFALTCPLITKSDGKKFGKTESGNIWLDPKRTTPYAFYQFWLNVSDDDAERYIKIFTSLEKEVVDSLIIEHKQDPGRRILQRRLAEEVTIMVHSQADLDMAIEASNILFGKATKESLLKLDEQTLLDVFEGVPHFELSKDVLGQPAIEIFTREDAQIFPSKGEMRKMVQGGGVSLNKEKLETFDRIISVEDLIDRKYLLVQRGKKNYYLITMR</sequence>
<name>L1NAZ0_9BACT</name>
<proteinExistence type="inferred from homology"/>
<comment type="subunit">
    <text evidence="11">Homodimer.</text>
</comment>
<evidence type="ECO:0000259" key="13">
    <source>
        <dbReference type="Pfam" id="PF22421"/>
    </source>
</evidence>
<dbReference type="Gene3D" id="3.40.50.620">
    <property type="entry name" value="HUPs"/>
    <property type="match status" value="1"/>
</dbReference>
<evidence type="ECO:0000256" key="6">
    <source>
        <dbReference type="ARBA" id="ARBA00022884"/>
    </source>
</evidence>
<dbReference type="Pfam" id="PF22421">
    <property type="entry name" value="SYY_C-terminal"/>
    <property type="match status" value="1"/>
</dbReference>
<keyword evidence="6 12" id="KW-0694">RNA-binding</keyword>
<dbReference type="SUPFAM" id="SSF52374">
    <property type="entry name" value="Nucleotidylyl transferase"/>
    <property type="match status" value="1"/>
</dbReference>
<dbReference type="STRING" id="1127699.HMPREF9151_01224"/>
<dbReference type="FunFam" id="3.10.290.10:FF:000014">
    <property type="entry name" value="Tyrosine--tRNA ligase"/>
    <property type="match status" value="1"/>
</dbReference>
<comment type="catalytic activity">
    <reaction evidence="9 11">
        <text>tRNA(Tyr) + L-tyrosine + ATP = L-tyrosyl-tRNA(Tyr) + AMP + diphosphate + H(+)</text>
        <dbReference type="Rhea" id="RHEA:10220"/>
        <dbReference type="Rhea" id="RHEA-COMP:9706"/>
        <dbReference type="Rhea" id="RHEA-COMP:9707"/>
        <dbReference type="ChEBI" id="CHEBI:15378"/>
        <dbReference type="ChEBI" id="CHEBI:30616"/>
        <dbReference type="ChEBI" id="CHEBI:33019"/>
        <dbReference type="ChEBI" id="CHEBI:58315"/>
        <dbReference type="ChEBI" id="CHEBI:78442"/>
        <dbReference type="ChEBI" id="CHEBI:78536"/>
        <dbReference type="ChEBI" id="CHEBI:456215"/>
        <dbReference type="EC" id="6.1.1.1"/>
    </reaction>
</comment>
<dbReference type="GO" id="GO:0042803">
    <property type="term" value="F:protein homodimerization activity"/>
    <property type="evidence" value="ECO:0007669"/>
    <property type="project" value="UniProtKB-ARBA"/>
</dbReference>
<comment type="function">
    <text evidence="11">Catalyzes the attachment of tyrosine to tRNA(Tyr) in a two-step reaction: tyrosine is first activated by ATP to form Tyr-AMP and then transferred to the acceptor end of tRNA(Tyr).</text>
</comment>
<evidence type="ECO:0000313" key="14">
    <source>
        <dbReference type="EMBL" id="EKY00543.1"/>
    </source>
</evidence>
<evidence type="ECO:0000256" key="8">
    <source>
        <dbReference type="ARBA" id="ARBA00023146"/>
    </source>
</evidence>
<evidence type="ECO:0000256" key="5">
    <source>
        <dbReference type="ARBA" id="ARBA00022840"/>
    </source>
</evidence>
<keyword evidence="8 11" id="KW-0030">Aminoacyl-tRNA synthetase</keyword>
<feature type="short sequence motif" description="'HIGH' region" evidence="11">
    <location>
        <begin position="39"/>
        <end position="48"/>
    </location>
</feature>
<dbReference type="HOGENOM" id="CLU_024003_0_3_10"/>
<dbReference type="InterPro" id="IPR002305">
    <property type="entry name" value="aa-tRNA-synth_Ic"/>
</dbReference>
<dbReference type="PANTHER" id="PTHR11766">
    <property type="entry name" value="TYROSYL-TRNA SYNTHETASE"/>
    <property type="match status" value="1"/>
</dbReference>
<dbReference type="HAMAP" id="MF_02006">
    <property type="entry name" value="Tyr_tRNA_synth_type1"/>
    <property type="match status" value="1"/>
</dbReference>
<keyword evidence="15" id="KW-1185">Reference proteome</keyword>
<dbReference type="Proteomes" id="UP000010433">
    <property type="component" value="Unassembled WGS sequence"/>
</dbReference>
<feature type="domain" description="Tyrosine--tRNA ligase SYY-like C-terminal" evidence="13">
    <location>
        <begin position="347"/>
        <end position="430"/>
    </location>
</feature>
<dbReference type="CDD" id="cd00805">
    <property type="entry name" value="TyrRS_core"/>
    <property type="match status" value="1"/>
</dbReference>
<feature type="binding site" evidence="11">
    <location>
        <position position="174"/>
    </location>
    <ligand>
        <name>L-tyrosine</name>
        <dbReference type="ChEBI" id="CHEBI:58315"/>
    </ligand>
</feature>
<dbReference type="FunFam" id="3.40.50.620:FF:000008">
    <property type="entry name" value="Tyrosine--tRNA ligase"/>
    <property type="match status" value="1"/>
</dbReference>
<dbReference type="InterPro" id="IPR036986">
    <property type="entry name" value="S4_RNA-bd_sf"/>
</dbReference>
<dbReference type="InterPro" id="IPR001412">
    <property type="entry name" value="aa-tRNA-synth_I_CS"/>
</dbReference>
<dbReference type="NCBIfam" id="TIGR00234">
    <property type="entry name" value="tyrS"/>
    <property type="match status" value="1"/>
</dbReference>
<keyword evidence="4 11" id="KW-0547">Nucleotide-binding</keyword>
<evidence type="ECO:0000256" key="3">
    <source>
        <dbReference type="ARBA" id="ARBA00022598"/>
    </source>
</evidence>
<feature type="short sequence motif" description="'KMSKS' region" evidence="11">
    <location>
        <begin position="236"/>
        <end position="240"/>
    </location>
</feature>
<gene>
    <name evidence="11" type="primary">tyrS</name>
    <name evidence="14" type="ORF">HMPREF9151_01224</name>
</gene>
<dbReference type="PRINTS" id="PR01040">
    <property type="entry name" value="TRNASYNTHTYR"/>
</dbReference>
<dbReference type="GO" id="GO:0004831">
    <property type="term" value="F:tyrosine-tRNA ligase activity"/>
    <property type="evidence" value="ECO:0007669"/>
    <property type="project" value="UniProtKB-UniRule"/>
</dbReference>
<dbReference type="PROSITE" id="PS50889">
    <property type="entry name" value="S4"/>
    <property type="match status" value="1"/>
</dbReference>
<evidence type="ECO:0000256" key="1">
    <source>
        <dbReference type="ARBA" id="ARBA00004496"/>
    </source>
</evidence>
<accession>L1NAZ0</accession>
<dbReference type="EC" id="6.1.1.1" evidence="11"/>
<evidence type="ECO:0000256" key="2">
    <source>
        <dbReference type="ARBA" id="ARBA00022490"/>
    </source>
</evidence>
<comment type="similarity">
    <text evidence="10 11">Belongs to the class-I aminoacyl-tRNA synthetase family. TyrS type 1 subfamily.</text>
</comment>
<evidence type="ECO:0000256" key="7">
    <source>
        <dbReference type="ARBA" id="ARBA00022917"/>
    </source>
</evidence>
<dbReference type="PROSITE" id="PS00178">
    <property type="entry name" value="AA_TRNA_LIGASE_I"/>
    <property type="match status" value="1"/>
</dbReference>
<feature type="binding site" evidence="11">
    <location>
        <position position="34"/>
    </location>
    <ligand>
        <name>L-tyrosine</name>
        <dbReference type="ChEBI" id="CHEBI:58315"/>
    </ligand>
</feature>
<dbReference type="GO" id="GO:0006437">
    <property type="term" value="P:tyrosyl-tRNA aminoacylation"/>
    <property type="evidence" value="ECO:0007669"/>
    <property type="project" value="UniProtKB-UniRule"/>
</dbReference>
<reference evidence="14 15" key="1">
    <citation type="submission" date="2012-05" db="EMBL/GenBank/DDBJ databases">
        <authorList>
            <person name="Weinstock G."/>
            <person name="Sodergren E."/>
            <person name="Lobos E.A."/>
            <person name="Fulton L."/>
            <person name="Fulton R."/>
            <person name="Courtney L."/>
            <person name="Fronick C."/>
            <person name="O'Laughlin M."/>
            <person name="Godfrey J."/>
            <person name="Wilson R.M."/>
            <person name="Miner T."/>
            <person name="Farmer C."/>
            <person name="Delehaunty K."/>
            <person name="Cordes M."/>
            <person name="Minx P."/>
            <person name="Tomlinson C."/>
            <person name="Chen J."/>
            <person name="Wollam A."/>
            <person name="Pepin K.H."/>
            <person name="Bhonagiri V."/>
            <person name="Zhang X."/>
            <person name="Suruliraj S."/>
            <person name="Warren W."/>
            <person name="Mitreva M."/>
            <person name="Mardis E.R."/>
            <person name="Wilson R.K."/>
        </authorList>
    </citation>
    <scope>NUCLEOTIDE SEQUENCE [LARGE SCALE GENOMIC DNA]</scope>
    <source>
        <strain evidence="14 15">F0055</strain>
    </source>
</reference>
<dbReference type="SUPFAM" id="SSF55174">
    <property type="entry name" value="Alpha-L RNA-binding motif"/>
    <property type="match status" value="1"/>
</dbReference>
<evidence type="ECO:0000256" key="4">
    <source>
        <dbReference type="ARBA" id="ARBA00022741"/>
    </source>
</evidence>
<dbReference type="PATRIC" id="fig|1127699.3.peg.1132"/>
<organism evidence="14 15">
    <name type="scientific">Hoylesella saccharolytica F0055</name>
    <dbReference type="NCBI Taxonomy" id="1127699"/>
    <lineage>
        <taxon>Bacteria</taxon>
        <taxon>Pseudomonadati</taxon>
        <taxon>Bacteroidota</taxon>
        <taxon>Bacteroidia</taxon>
        <taxon>Bacteroidales</taxon>
        <taxon>Prevotellaceae</taxon>
        <taxon>Hoylesella</taxon>
    </lineage>
</organism>
<dbReference type="PANTHER" id="PTHR11766:SF0">
    <property type="entry name" value="TYROSINE--TRNA LIGASE, MITOCHONDRIAL"/>
    <property type="match status" value="1"/>
</dbReference>
<dbReference type="Gene3D" id="3.10.290.10">
    <property type="entry name" value="RNA-binding S4 domain"/>
    <property type="match status" value="1"/>
</dbReference>
<dbReference type="Gene3D" id="1.10.240.10">
    <property type="entry name" value="Tyrosyl-Transfer RNA Synthetase"/>
    <property type="match status" value="1"/>
</dbReference>
<dbReference type="AlphaFoldDB" id="L1NAZ0"/>
<dbReference type="InterPro" id="IPR024088">
    <property type="entry name" value="Tyr-tRNA-ligase_bac-type"/>
</dbReference>
<evidence type="ECO:0000256" key="11">
    <source>
        <dbReference type="HAMAP-Rule" id="MF_02006"/>
    </source>
</evidence>
<protein>
    <recommendedName>
        <fullName evidence="11">Tyrosine--tRNA ligase</fullName>
        <ecNumber evidence="11">6.1.1.1</ecNumber>
    </recommendedName>
    <alternativeName>
        <fullName evidence="11">Tyrosyl-tRNA synthetase</fullName>
        <shortName evidence="11">TyrRS</shortName>
    </alternativeName>
</protein>
<feature type="binding site" evidence="11">
    <location>
        <position position="178"/>
    </location>
    <ligand>
        <name>L-tyrosine</name>
        <dbReference type="ChEBI" id="CHEBI:58315"/>
    </ligand>
</feature>
<feature type="binding site" evidence="11">
    <location>
        <position position="239"/>
    </location>
    <ligand>
        <name>ATP</name>
        <dbReference type="ChEBI" id="CHEBI:30616"/>
    </ligand>
</feature>
<dbReference type="Pfam" id="PF00579">
    <property type="entry name" value="tRNA-synt_1b"/>
    <property type="match status" value="1"/>
</dbReference>
<evidence type="ECO:0000256" key="12">
    <source>
        <dbReference type="PROSITE-ProRule" id="PRU00182"/>
    </source>
</evidence>
<dbReference type="GO" id="GO:0005524">
    <property type="term" value="F:ATP binding"/>
    <property type="evidence" value="ECO:0007669"/>
    <property type="project" value="UniProtKB-UniRule"/>
</dbReference>
<comment type="caution">
    <text evidence="14">The sequence shown here is derived from an EMBL/GenBank/DDBJ whole genome shotgun (WGS) entry which is preliminary data.</text>
</comment>
<evidence type="ECO:0000256" key="10">
    <source>
        <dbReference type="ARBA" id="ARBA00060965"/>
    </source>
</evidence>
<keyword evidence="5 11" id="KW-0067">ATP-binding</keyword>
<keyword evidence="7 11" id="KW-0648">Protein biosynthesis</keyword>
<keyword evidence="3 11" id="KW-0436">Ligase</keyword>
<dbReference type="InterPro" id="IPR024107">
    <property type="entry name" value="Tyr-tRNA-ligase_bac_1"/>
</dbReference>